<sequence length="185" mass="19752">MGPFSGPAQGCATGTLLIGSLMLATSCSPAVAQDHETWRCTTPNGHYDNKLIPVPAKATTISGRIAFHSGDFGGDWNSIAQVSFRQDGSPDGNCHCSGIAAYGFQNPNHVEYDVKTRDEDSLLRASYFDTAITFRIEVDPKGLMTVTFGKNNPSVKTVPISYTGHDSVELSCSGADVSFLNIDVQ</sequence>
<keyword evidence="1" id="KW-0732">Signal</keyword>
<dbReference type="Proteomes" id="UP001160625">
    <property type="component" value="Unassembled WGS sequence"/>
</dbReference>
<evidence type="ECO:0000256" key="1">
    <source>
        <dbReference type="SAM" id="SignalP"/>
    </source>
</evidence>
<dbReference type="EMBL" id="JARYGZ010000001">
    <property type="protein sequence ID" value="MDH7638658.1"/>
    <property type="molecule type" value="Genomic_DNA"/>
</dbReference>
<gene>
    <name evidence="2" type="ORF">QGN17_07940</name>
</gene>
<dbReference type="RefSeq" id="WP_281043941.1">
    <property type="nucleotide sequence ID" value="NZ_JARYGZ010000001.1"/>
</dbReference>
<evidence type="ECO:0000313" key="2">
    <source>
        <dbReference type="EMBL" id="MDH7638658.1"/>
    </source>
</evidence>
<keyword evidence="3" id="KW-1185">Reference proteome</keyword>
<proteinExistence type="predicted"/>
<feature type="signal peptide" evidence="1">
    <location>
        <begin position="1"/>
        <end position="32"/>
    </location>
</feature>
<accession>A0ABT6N1I8</accession>
<evidence type="ECO:0000313" key="3">
    <source>
        <dbReference type="Proteomes" id="UP001160625"/>
    </source>
</evidence>
<protein>
    <submittedName>
        <fullName evidence="2">Uncharacterized protein</fullName>
    </submittedName>
</protein>
<organism evidence="2 3">
    <name type="scientific">Sphingomonas oryzagri</name>
    <dbReference type="NCBI Taxonomy" id="3042314"/>
    <lineage>
        <taxon>Bacteria</taxon>
        <taxon>Pseudomonadati</taxon>
        <taxon>Pseudomonadota</taxon>
        <taxon>Alphaproteobacteria</taxon>
        <taxon>Sphingomonadales</taxon>
        <taxon>Sphingomonadaceae</taxon>
        <taxon>Sphingomonas</taxon>
    </lineage>
</organism>
<comment type="caution">
    <text evidence="2">The sequence shown here is derived from an EMBL/GenBank/DDBJ whole genome shotgun (WGS) entry which is preliminary data.</text>
</comment>
<reference evidence="2" key="1">
    <citation type="submission" date="2023-04" db="EMBL/GenBank/DDBJ databases">
        <title>Sphingomonas sp. MAHUQ-71 isolated from rice field.</title>
        <authorList>
            <person name="Huq M.A."/>
        </authorList>
    </citation>
    <scope>NUCLEOTIDE SEQUENCE</scope>
    <source>
        <strain evidence="2">MAHUQ-71</strain>
    </source>
</reference>
<name>A0ABT6N1I8_9SPHN</name>
<feature type="chain" id="PRO_5047452561" evidence="1">
    <location>
        <begin position="33"/>
        <end position="185"/>
    </location>
</feature>